<proteinExistence type="predicted"/>
<dbReference type="InterPro" id="IPR026487">
    <property type="entry name" value="CHP04141"/>
</dbReference>
<dbReference type="Proteomes" id="UP001516620">
    <property type="component" value="Unassembled WGS sequence"/>
</dbReference>
<dbReference type="NCBIfam" id="TIGR04141">
    <property type="entry name" value="TIGR04141 family sporadically distributed protein"/>
    <property type="match status" value="1"/>
</dbReference>
<reference evidence="1 2" key="1">
    <citation type="submission" date="2021-01" db="EMBL/GenBank/DDBJ databases">
        <title>Paenibacillus sp.nov. isolated from the rhizosphere soil of tomato plant.</title>
        <authorList>
            <person name="Thin K.K."/>
            <person name="Zhang X."/>
            <person name="He S."/>
        </authorList>
    </citation>
    <scope>NUCLEOTIDE SEQUENCE [LARGE SCALE GENOMIC DNA]</scope>
    <source>
        <strain evidence="1 2">DXFW5</strain>
    </source>
</reference>
<evidence type="ECO:0000313" key="1">
    <source>
        <dbReference type="EMBL" id="MBM6995778.1"/>
    </source>
</evidence>
<dbReference type="Pfam" id="PF19614">
    <property type="entry name" value="DUF6119"/>
    <property type="match status" value="1"/>
</dbReference>
<name>A0ABS2H4Q1_9BACL</name>
<sequence length="521" mass="59881">MKLSVYLLNEDVKEFKQAIQKKYLSGNNPFTELSITGKLNYECIAFLQSNKVKTPKWLDFVGRNFDLSNHTLQNSSNSFLIVLRVSGRLFAVPFGFAYSALDRSKIEQGFGMRVTLNEIDPERIETLDTRNIDLVTKQRRTHVTVGSKVSEFGLNQNIDWIRYVSGKPATKEFASKLSGSDSLAITTETTIEELGELCESLLERFEIDTYKKHFEFIDYLRPLKRADSKIQMLNLELEGLLENRSTQKVTVALPEIPESNVDHYKIFMGARSSKLSDITLESFYDFLDDNPDIDNYLDKVHIIGLDSEASPVTAKFKMREFIVAEINNASETYVLSLGNWFQVDNEYVKRVKEVVKALPDITDTLKLPAIKVGEKEGEYNERVSKNKNWLLFDKELLYFSLTEKYEICDLLTKEMQFLCVKKMYSSATLSHLFAQGSVSARLLRGDSRVEKKVEEAYIQKWSKQDFLGHDMPEFVYVVPTTKEGPLSECLFFFSLINLVDHVRAIKEVGYKVSLCKVEYED</sequence>
<evidence type="ECO:0000313" key="2">
    <source>
        <dbReference type="Proteomes" id="UP001516620"/>
    </source>
</evidence>
<protein>
    <submittedName>
        <fullName evidence="1">TIGR04141 family sporadically distributed protein</fullName>
    </submittedName>
</protein>
<organism evidence="1 2">
    <name type="scientific">Paenibacillus rhizolycopersici</name>
    <dbReference type="NCBI Taxonomy" id="2780073"/>
    <lineage>
        <taxon>Bacteria</taxon>
        <taxon>Bacillati</taxon>
        <taxon>Bacillota</taxon>
        <taxon>Bacilli</taxon>
        <taxon>Bacillales</taxon>
        <taxon>Paenibacillaceae</taxon>
        <taxon>Paenibacillus</taxon>
    </lineage>
</organism>
<comment type="caution">
    <text evidence="1">The sequence shown here is derived from an EMBL/GenBank/DDBJ whole genome shotgun (WGS) entry which is preliminary data.</text>
</comment>
<dbReference type="RefSeq" id="WP_193417255.1">
    <property type="nucleotide sequence ID" value="NZ_JADCNN020000006.1"/>
</dbReference>
<accession>A0ABS2H4Q1</accession>
<gene>
    <name evidence="1" type="ORF">IM700_008870</name>
</gene>
<keyword evidence="2" id="KW-1185">Reference proteome</keyword>
<dbReference type="EMBL" id="JADCNN020000006">
    <property type="protein sequence ID" value="MBM6995778.1"/>
    <property type="molecule type" value="Genomic_DNA"/>
</dbReference>